<evidence type="ECO:0000313" key="3">
    <source>
        <dbReference type="EnsemblPlants" id="KEH29407"/>
    </source>
</evidence>
<dbReference type="EnsemblPlants" id="KEH29407">
    <property type="protein sequence ID" value="KEH29407"/>
    <property type="gene ID" value="MTR_4g036385"/>
</dbReference>
<gene>
    <name evidence="2" type="ordered locus">MTR_4g036385</name>
</gene>
<dbReference type="STRING" id="3880.A0A072UID7"/>
<dbReference type="Proteomes" id="UP000002051">
    <property type="component" value="Chromosome 4"/>
</dbReference>
<dbReference type="AlphaFoldDB" id="A0A072UID7"/>
<keyword evidence="4" id="KW-1185">Reference proteome</keyword>
<comment type="similarity">
    <text evidence="1">Belongs to the 'GDSL' lipolytic enzyme family.</text>
</comment>
<accession>A0A072UID7</accession>
<dbReference type="PANTHER" id="PTHR45642:SF67">
    <property type="entry name" value="GDSL-LIKE LIPASE_ACYLHYDROLASE FAMILY PROTEIN, EXPRESSED"/>
    <property type="match status" value="1"/>
</dbReference>
<protein>
    <submittedName>
        <fullName evidence="2">GDSL-like lipase/acylhydrolase</fullName>
    </submittedName>
</protein>
<reference evidence="3" key="3">
    <citation type="submission" date="2015-04" db="UniProtKB">
        <authorList>
            <consortium name="EnsemblPlants"/>
        </authorList>
    </citation>
    <scope>IDENTIFICATION</scope>
    <source>
        <strain evidence="3">cv. Jemalong A17</strain>
    </source>
</reference>
<dbReference type="InterPro" id="IPR050592">
    <property type="entry name" value="GDSL_lipolytic_enzyme"/>
</dbReference>
<dbReference type="PANTHER" id="PTHR45642">
    <property type="entry name" value="GDSL ESTERASE/LIPASE EXL3"/>
    <property type="match status" value="1"/>
</dbReference>
<organism evidence="2 4">
    <name type="scientific">Medicago truncatula</name>
    <name type="common">Barrel medic</name>
    <name type="synonym">Medicago tribuloides</name>
    <dbReference type="NCBI Taxonomy" id="3880"/>
    <lineage>
        <taxon>Eukaryota</taxon>
        <taxon>Viridiplantae</taxon>
        <taxon>Streptophyta</taxon>
        <taxon>Embryophyta</taxon>
        <taxon>Tracheophyta</taxon>
        <taxon>Spermatophyta</taxon>
        <taxon>Magnoliopsida</taxon>
        <taxon>eudicotyledons</taxon>
        <taxon>Gunneridae</taxon>
        <taxon>Pentapetalae</taxon>
        <taxon>rosids</taxon>
        <taxon>fabids</taxon>
        <taxon>Fabales</taxon>
        <taxon>Fabaceae</taxon>
        <taxon>Papilionoideae</taxon>
        <taxon>50 kb inversion clade</taxon>
        <taxon>NPAAA clade</taxon>
        <taxon>Hologalegina</taxon>
        <taxon>IRL clade</taxon>
        <taxon>Trifolieae</taxon>
        <taxon>Medicago</taxon>
    </lineage>
</organism>
<dbReference type="GO" id="GO:0016788">
    <property type="term" value="F:hydrolase activity, acting on ester bonds"/>
    <property type="evidence" value="ECO:0007669"/>
    <property type="project" value="InterPro"/>
</dbReference>
<evidence type="ECO:0000313" key="4">
    <source>
        <dbReference type="Proteomes" id="UP000002051"/>
    </source>
</evidence>
<dbReference type="HOGENOM" id="CLU_015101_16_2_1"/>
<dbReference type="EMBL" id="CM001220">
    <property type="protein sequence ID" value="KEH29407.1"/>
    <property type="molecule type" value="Genomic_DNA"/>
</dbReference>
<proteinExistence type="inferred from homology"/>
<dbReference type="Gene3D" id="3.40.50.1110">
    <property type="entry name" value="SGNH hydrolase"/>
    <property type="match status" value="1"/>
</dbReference>
<sequence length="137" mass="15268">MLPPIGCIPIIITLYGSGNNKCVEEINDVALNFNKKLNFTTENLVKMLSGLNLVFFDLYQPLYELVTKPSNYGFFEARKGCCASGLVEVGFTCNRKSIGTCANASEYVFWDSLHPTQATNKFLIDRLIPAIISLVYN</sequence>
<dbReference type="InterPro" id="IPR036514">
    <property type="entry name" value="SGNH_hydro_sf"/>
</dbReference>
<name>A0A072UID7_MEDTR</name>
<dbReference type="InterPro" id="IPR001087">
    <property type="entry name" value="GDSL"/>
</dbReference>
<dbReference type="Pfam" id="PF00657">
    <property type="entry name" value="Lipase_GDSL"/>
    <property type="match status" value="1"/>
</dbReference>
<reference evidence="2 4" key="1">
    <citation type="journal article" date="2011" name="Nature">
        <title>The Medicago genome provides insight into the evolution of rhizobial symbioses.</title>
        <authorList>
            <person name="Young N.D."/>
            <person name="Debelle F."/>
            <person name="Oldroyd G.E."/>
            <person name="Geurts R."/>
            <person name="Cannon S.B."/>
            <person name="Udvardi M.K."/>
            <person name="Benedito V.A."/>
            <person name="Mayer K.F."/>
            <person name="Gouzy J."/>
            <person name="Schoof H."/>
            <person name="Van de Peer Y."/>
            <person name="Proost S."/>
            <person name="Cook D.R."/>
            <person name="Meyers B.C."/>
            <person name="Spannagl M."/>
            <person name="Cheung F."/>
            <person name="De Mita S."/>
            <person name="Krishnakumar V."/>
            <person name="Gundlach H."/>
            <person name="Zhou S."/>
            <person name="Mudge J."/>
            <person name="Bharti A.K."/>
            <person name="Murray J.D."/>
            <person name="Naoumkina M.A."/>
            <person name="Rosen B."/>
            <person name="Silverstein K.A."/>
            <person name="Tang H."/>
            <person name="Rombauts S."/>
            <person name="Zhao P.X."/>
            <person name="Zhou P."/>
            <person name="Barbe V."/>
            <person name="Bardou P."/>
            <person name="Bechner M."/>
            <person name="Bellec A."/>
            <person name="Berger A."/>
            <person name="Berges H."/>
            <person name="Bidwell S."/>
            <person name="Bisseling T."/>
            <person name="Choisne N."/>
            <person name="Couloux A."/>
            <person name="Denny R."/>
            <person name="Deshpande S."/>
            <person name="Dai X."/>
            <person name="Doyle J.J."/>
            <person name="Dudez A.M."/>
            <person name="Farmer A.D."/>
            <person name="Fouteau S."/>
            <person name="Franken C."/>
            <person name="Gibelin C."/>
            <person name="Gish J."/>
            <person name="Goldstein S."/>
            <person name="Gonzalez A.J."/>
            <person name="Green P.J."/>
            <person name="Hallab A."/>
            <person name="Hartog M."/>
            <person name="Hua A."/>
            <person name="Humphray S.J."/>
            <person name="Jeong D.H."/>
            <person name="Jing Y."/>
            <person name="Jocker A."/>
            <person name="Kenton S.M."/>
            <person name="Kim D.J."/>
            <person name="Klee K."/>
            <person name="Lai H."/>
            <person name="Lang C."/>
            <person name="Lin S."/>
            <person name="Macmil S.L."/>
            <person name="Magdelenat G."/>
            <person name="Matthews L."/>
            <person name="McCorrison J."/>
            <person name="Monaghan E.L."/>
            <person name="Mun J.H."/>
            <person name="Najar F.Z."/>
            <person name="Nicholson C."/>
            <person name="Noirot C."/>
            <person name="O'Bleness M."/>
            <person name="Paule C.R."/>
            <person name="Poulain J."/>
            <person name="Prion F."/>
            <person name="Qin B."/>
            <person name="Qu C."/>
            <person name="Retzel E.F."/>
            <person name="Riddle C."/>
            <person name="Sallet E."/>
            <person name="Samain S."/>
            <person name="Samson N."/>
            <person name="Sanders I."/>
            <person name="Saurat O."/>
            <person name="Scarpelli C."/>
            <person name="Schiex T."/>
            <person name="Segurens B."/>
            <person name="Severin A.J."/>
            <person name="Sherrier D.J."/>
            <person name="Shi R."/>
            <person name="Sims S."/>
            <person name="Singer S.R."/>
            <person name="Sinharoy S."/>
            <person name="Sterck L."/>
            <person name="Viollet A."/>
            <person name="Wang B.B."/>
            <person name="Wang K."/>
            <person name="Wang M."/>
            <person name="Wang X."/>
            <person name="Warfsmann J."/>
            <person name="Weissenbach J."/>
            <person name="White D.D."/>
            <person name="White J.D."/>
            <person name="Wiley G.B."/>
            <person name="Wincker P."/>
            <person name="Xing Y."/>
            <person name="Yang L."/>
            <person name="Yao Z."/>
            <person name="Ying F."/>
            <person name="Zhai J."/>
            <person name="Zhou L."/>
            <person name="Zuber A."/>
            <person name="Denarie J."/>
            <person name="Dixon R.A."/>
            <person name="May G.D."/>
            <person name="Schwartz D.C."/>
            <person name="Rogers J."/>
            <person name="Quetier F."/>
            <person name="Town C.D."/>
            <person name="Roe B.A."/>
        </authorList>
    </citation>
    <scope>NUCLEOTIDE SEQUENCE [LARGE SCALE GENOMIC DNA]</scope>
    <source>
        <strain evidence="2">A17</strain>
        <strain evidence="3 4">cv. Jemalong A17</strain>
    </source>
</reference>
<reference evidence="2 4" key="2">
    <citation type="journal article" date="2014" name="BMC Genomics">
        <title>An improved genome release (version Mt4.0) for the model legume Medicago truncatula.</title>
        <authorList>
            <person name="Tang H."/>
            <person name="Krishnakumar V."/>
            <person name="Bidwell S."/>
            <person name="Rosen B."/>
            <person name="Chan A."/>
            <person name="Zhou S."/>
            <person name="Gentzbittel L."/>
            <person name="Childs K.L."/>
            <person name="Yandell M."/>
            <person name="Gundlach H."/>
            <person name="Mayer K.F."/>
            <person name="Schwartz D.C."/>
            <person name="Town C.D."/>
        </authorList>
    </citation>
    <scope>GENOME REANNOTATION</scope>
    <source>
        <strain evidence="2">A17</strain>
        <strain evidence="3 4">cv. Jemalong A17</strain>
    </source>
</reference>
<evidence type="ECO:0000256" key="1">
    <source>
        <dbReference type="ARBA" id="ARBA00008668"/>
    </source>
</evidence>
<evidence type="ECO:0000313" key="2">
    <source>
        <dbReference type="EMBL" id="KEH29407.1"/>
    </source>
</evidence>